<feature type="domain" description="AAA" evidence="1">
    <location>
        <begin position="24"/>
        <end position="152"/>
    </location>
</feature>
<feature type="domain" description="DUF4143" evidence="2">
    <location>
        <begin position="200"/>
        <end position="346"/>
    </location>
</feature>
<dbReference type="AlphaFoldDB" id="A0A0G0BTN6"/>
<proteinExistence type="predicted"/>
<name>A0A0G0BTN6_9BACT</name>
<organism evidence="3 4">
    <name type="scientific">Candidatus Roizmanbacteria bacterium GW2011_GWC2_35_12</name>
    <dbReference type="NCBI Taxonomy" id="1618485"/>
    <lineage>
        <taxon>Bacteria</taxon>
        <taxon>Candidatus Roizmaniibacteriota</taxon>
    </lineage>
</organism>
<evidence type="ECO:0000313" key="4">
    <source>
        <dbReference type="Proteomes" id="UP000034127"/>
    </source>
</evidence>
<reference evidence="3 4" key="1">
    <citation type="journal article" date="2015" name="Nature">
        <title>rRNA introns, odd ribosomes, and small enigmatic genomes across a large radiation of phyla.</title>
        <authorList>
            <person name="Brown C.T."/>
            <person name="Hug L.A."/>
            <person name="Thomas B.C."/>
            <person name="Sharon I."/>
            <person name="Castelle C.J."/>
            <person name="Singh A."/>
            <person name="Wilkins M.J."/>
            <person name="Williams K.H."/>
            <person name="Banfield J.F."/>
        </authorList>
    </citation>
    <scope>NUCLEOTIDE SEQUENCE [LARGE SCALE GENOMIC DNA]</scope>
</reference>
<sequence length="402" mass="47510">MIKKYFLRNSYLKSIKPYINTSLIKVIIGQRRVGKSYFLYQIMDEIKKLDKKANIIYINKELYEFDNIKSYRDLENFIDNKTTKKGKNYIFIDEIQEIADFEKALRSLNTQENNDIYCTGSNANLLAFDLANLLGGRYIEIPIYSLSYEEFLQFHNLEKNKESLFSYIKFGGLPYLVNLRLEDEQVYGYLKTIFNTIILKDVVARFNIRNINLLERLVEYLADCEGTLVSAKRISDFLKSQNLDISPNSILNYLNYLTSSFFIHKVKRQDVIGRKIFEINEKYYFEDLGLRHSLIGYRQTDINKIMENMVFSRLKFLGYKVTVGQLGEQEIDFIAEKNDQKVYFQVTYLLSSKKVIDREFGNLLKIKDNYSKYVISMDEYAMGDFKGVKHLNLIDFLFIKIY</sequence>
<dbReference type="Pfam" id="PF13635">
    <property type="entry name" value="DUF4143"/>
    <property type="match status" value="1"/>
</dbReference>
<accession>A0A0G0BTN6</accession>
<dbReference type="PATRIC" id="fig|1618485.3.peg.606"/>
<comment type="caution">
    <text evidence="3">The sequence shown here is derived from an EMBL/GenBank/DDBJ whole genome shotgun (WGS) entry which is preliminary data.</text>
</comment>
<evidence type="ECO:0000259" key="2">
    <source>
        <dbReference type="Pfam" id="PF13635"/>
    </source>
</evidence>
<dbReference type="PANTHER" id="PTHR33295:SF20">
    <property type="entry name" value="ATPASE"/>
    <property type="match status" value="1"/>
</dbReference>
<dbReference type="SUPFAM" id="SSF52540">
    <property type="entry name" value="P-loop containing nucleoside triphosphate hydrolases"/>
    <property type="match status" value="1"/>
</dbReference>
<dbReference type="Proteomes" id="UP000034127">
    <property type="component" value="Unassembled WGS sequence"/>
</dbReference>
<dbReference type="InterPro" id="IPR027417">
    <property type="entry name" value="P-loop_NTPase"/>
</dbReference>
<dbReference type="Gene3D" id="3.40.50.300">
    <property type="entry name" value="P-loop containing nucleotide triphosphate hydrolases"/>
    <property type="match status" value="1"/>
</dbReference>
<evidence type="ECO:0000259" key="1">
    <source>
        <dbReference type="Pfam" id="PF13173"/>
    </source>
</evidence>
<gene>
    <name evidence="3" type="ORF">UR63_C0021G0006</name>
</gene>
<dbReference type="InterPro" id="IPR041682">
    <property type="entry name" value="AAA_14"/>
</dbReference>
<evidence type="ECO:0000313" key="3">
    <source>
        <dbReference type="EMBL" id="KKP67106.1"/>
    </source>
</evidence>
<protein>
    <recommendedName>
        <fullName evidence="5">ATPase</fullName>
    </recommendedName>
</protein>
<dbReference type="PANTHER" id="PTHR33295">
    <property type="entry name" value="ATPASE"/>
    <property type="match status" value="1"/>
</dbReference>
<dbReference type="Pfam" id="PF13173">
    <property type="entry name" value="AAA_14"/>
    <property type="match status" value="1"/>
</dbReference>
<dbReference type="InterPro" id="IPR025420">
    <property type="entry name" value="DUF4143"/>
</dbReference>
<evidence type="ECO:0008006" key="5">
    <source>
        <dbReference type="Google" id="ProtNLM"/>
    </source>
</evidence>
<dbReference type="EMBL" id="LBPX01000021">
    <property type="protein sequence ID" value="KKP67106.1"/>
    <property type="molecule type" value="Genomic_DNA"/>
</dbReference>